<dbReference type="OrthoDB" id="12224at2157"/>
<organism evidence="2 3">
    <name type="scientific">Candidatus Nitrosotenuis cloacae</name>
    <dbReference type="NCBI Taxonomy" id="1603555"/>
    <lineage>
        <taxon>Archaea</taxon>
        <taxon>Nitrososphaerota</taxon>
        <taxon>Candidatus Nitrosotenuis</taxon>
    </lineage>
</organism>
<proteinExistence type="predicted"/>
<accession>A0A3G1B533</accession>
<dbReference type="Proteomes" id="UP000266745">
    <property type="component" value="Chromosome"/>
</dbReference>
<keyword evidence="3" id="KW-1185">Reference proteome</keyword>
<protein>
    <submittedName>
        <fullName evidence="2">Uncharacterized protein</fullName>
    </submittedName>
</protein>
<reference evidence="2 3" key="1">
    <citation type="journal article" date="2016" name="Sci. Rep.">
        <title>A novel ammonia-oxidizing archaeon from wastewater treatment plant: Its enrichment, physiological and genomic characteristics.</title>
        <authorList>
            <person name="Li Y."/>
            <person name="Ding K."/>
            <person name="Wen X."/>
            <person name="Zhang B."/>
            <person name="Shen B."/>
            <person name="Yang Y."/>
        </authorList>
    </citation>
    <scope>NUCLEOTIDE SEQUENCE [LARGE SCALE GENOMIC DNA]</scope>
    <source>
        <strain evidence="2 3">SAT1</strain>
    </source>
</reference>
<feature type="region of interest" description="Disordered" evidence="1">
    <location>
        <begin position="64"/>
        <end position="89"/>
    </location>
</feature>
<dbReference type="STRING" id="1603555.SU86_005315"/>
<feature type="compositionally biased region" description="Basic and acidic residues" evidence="1">
    <location>
        <begin position="64"/>
        <end position="80"/>
    </location>
</feature>
<dbReference type="RefSeq" id="WP_048188731.1">
    <property type="nucleotide sequence ID" value="NZ_CP011097.1"/>
</dbReference>
<name>A0A3G1B533_9ARCH</name>
<gene>
    <name evidence="2" type="ORF">SU86_005315</name>
</gene>
<dbReference type="GeneID" id="24875817"/>
<evidence type="ECO:0000313" key="2">
    <source>
        <dbReference type="EMBL" id="AJZ75880.1"/>
    </source>
</evidence>
<sequence length="175" mass="19360">MNKKLGILVAVVLSVGLLGNAYAHKSQVIDNYKFEVGWDKEPPIAGKSNNVVVMVSKASGTDKKMTKEGNVKKSTLDADATKQGTKKYKKSTQSMNAKIKPIGVTGLADTLEVDITLNGQKTFLNLAEDKKKPGTYYGEYYPQKEGYPIVHLYGEIDKKEYEITFHPEKIVSSVR</sequence>
<dbReference type="EMBL" id="CP011097">
    <property type="protein sequence ID" value="AJZ75880.1"/>
    <property type="molecule type" value="Genomic_DNA"/>
</dbReference>
<evidence type="ECO:0000313" key="3">
    <source>
        <dbReference type="Proteomes" id="UP000266745"/>
    </source>
</evidence>
<dbReference type="AlphaFoldDB" id="A0A3G1B533"/>
<dbReference type="KEGG" id="tah:SU86_005315"/>
<evidence type="ECO:0000256" key="1">
    <source>
        <dbReference type="SAM" id="MobiDB-lite"/>
    </source>
</evidence>